<dbReference type="AlphaFoldDB" id="A0A9P7YI11"/>
<comment type="caution">
    <text evidence="2">The sequence shown here is derived from an EMBL/GenBank/DDBJ whole genome shotgun (WGS) entry which is preliminary data.</text>
</comment>
<dbReference type="Proteomes" id="UP000824998">
    <property type="component" value="Unassembled WGS sequence"/>
</dbReference>
<feature type="signal peptide" evidence="1">
    <location>
        <begin position="1"/>
        <end position="33"/>
    </location>
</feature>
<organism evidence="2 3">
    <name type="scientific">Amylocarpus encephaloides</name>
    <dbReference type="NCBI Taxonomy" id="45428"/>
    <lineage>
        <taxon>Eukaryota</taxon>
        <taxon>Fungi</taxon>
        <taxon>Dikarya</taxon>
        <taxon>Ascomycota</taxon>
        <taxon>Pezizomycotina</taxon>
        <taxon>Leotiomycetes</taxon>
        <taxon>Helotiales</taxon>
        <taxon>Helotiales incertae sedis</taxon>
        <taxon>Amylocarpus</taxon>
    </lineage>
</organism>
<evidence type="ECO:0000256" key="1">
    <source>
        <dbReference type="SAM" id="SignalP"/>
    </source>
</evidence>
<gene>
    <name evidence="2" type="ORF">BJ875DRAFT_41817</name>
</gene>
<accession>A0A9P7YI11</accession>
<evidence type="ECO:0000313" key="2">
    <source>
        <dbReference type="EMBL" id="KAG9233567.1"/>
    </source>
</evidence>
<feature type="chain" id="PRO_5040423968" evidence="1">
    <location>
        <begin position="34"/>
        <end position="240"/>
    </location>
</feature>
<keyword evidence="1" id="KW-0732">Signal</keyword>
<name>A0A9P7YI11_9HELO</name>
<keyword evidence="3" id="KW-1185">Reference proteome</keyword>
<proteinExistence type="predicted"/>
<sequence>MRCNTKQIAAIDSSTSYLLFFLLLSHLLSSMDASCLTPPTHPQRPSPRTAFDQASSDAVSKALKNVTLAANHTPSINLHNVRSAGTLRCMPSFRSCIRGMIPSPYVESRSTRCHVREFDQWSTLPKPALLACPPNLPVINEDMSTPTAPVLCKRLPFLTNPHLLLSLLTQSHERAVRCRFCVQPAAVISHSHTPCPDGSHGVADSPTPLLSQVHLLPNLATRAQQVRGLLHISSENSPLE</sequence>
<evidence type="ECO:0000313" key="3">
    <source>
        <dbReference type="Proteomes" id="UP000824998"/>
    </source>
</evidence>
<dbReference type="EMBL" id="MU251495">
    <property type="protein sequence ID" value="KAG9233567.1"/>
    <property type="molecule type" value="Genomic_DNA"/>
</dbReference>
<reference evidence="2" key="1">
    <citation type="journal article" date="2021" name="IMA Fungus">
        <title>Genomic characterization of three marine fungi, including Emericellopsis atlantica sp. nov. with signatures of a generalist lifestyle and marine biomass degradation.</title>
        <authorList>
            <person name="Hagestad O.C."/>
            <person name="Hou L."/>
            <person name="Andersen J.H."/>
            <person name="Hansen E.H."/>
            <person name="Altermark B."/>
            <person name="Li C."/>
            <person name="Kuhnert E."/>
            <person name="Cox R.J."/>
            <person name="Crous P.W."/>
            <person name="Spatafora J.W."/>
            <person name="Lail K."/>
            <person name="Amirebrahimi M."/>
            <person name="Lipzen A."/>
            <person name="Pangilinan J."/>
            <person name="Andreopoulos W."/>
            <person name="Hayes R.D."/>
            <person name="Ng V."/>
            <person name="Grigoriev I.V."/>
            <person name="Jackson S.A."/>
            <person name="Sutton T.D.S."/>
            <person name="Dobson A.D.W."/>
            <person name="Rama T."/>
        </authorList>
    </citation>
    <scope>NUCLEOTIDE SEQUENCE</scope>
    <source>
        <strain evidence="2">TRa018bII</strain>
    </source>
</reference>
<protein>
    <submittedName>
        <fullName evidence="2">Uncharacterized protein</fullName>
    </submittedName>
</protein>